<dbReference type="HOGENOM" id="CLU_3290463_0_0_6"/>
<sequence length="40" mass="4463">MHSAPPSYNEGYVKIEFPAATGEKPIVEATVFTHKKVIQF</sequence>
<organism evidence="1 2">
    <name type="scientific">Glaesserella parasuis serovar 5 (strain SH0165)</name>
    <name type="common">Haemophilus parasuis</name>
    <dbReference type="NCBI Taxonomy" id="557723"/>
    <lineage>
        <taxon>Bacteria</taxon>
        <taxon>Pseudomonadati</taxon>
        <taxon>Pseudomonadota</taxon>
        <taxon>Gammaproteobacteria</taxon>
        <taxon>Pasteurellales</taxon>
        <taxon>Pasteurellaceae</taxon>
        <taxon>Glaesserella</taxon>
    </lineage>
</organism>
<dbReference type="KEGG" id="hap:HAPS_0925"/>
<dbReference type="AlphaFoldDB" id="B8F5F1"/>
<protein>
    <submittedName>
        <fullName evidence="1">Uncharacterized protein</fullName>
    </submittedName>
</protein>
<dbReference type="EMBL" id="CP001321">
    <property type="protein sequence ID" value="ACL32553.1"/>
    <property type="molecule type" value="Genomic_DNA"/>
</dbReference>
<name>B8F5F1_GLAP5</name>
<evidence type="ECO:0000313" key="2">
    <source>
        <dbReference type="Proteomes" id="UP000006743"/>
    </source>
</evidence>
<gene>
    <name evidence="1" type="ordered locus">HAPS_0925</name>
</gene>
<keyword evidence="2" id="KW-1185">Reference proteome</keyword>
<evidence type="ECO:0000313" key="1">
    <source>
        <dbReference type="EMBL" id="ACL32553.1"/>
    </source>
</evidence>
<dbReference type="Proteomes" id="UP000006743">
    <property type="component" value="Chromosome"/>
</dbReference>
<proteinExistence type="predicted"/>
<reference evidence="1 2" key="1">
    <citation type="journal article" date="2009" name="J. Bacteriol.">
        <title>Complete genome sequence of Haemophilus parasuis SH0165.</title>
        <authorList>
            <person name="Yue M."/>
            <person name="Yang F."/>
            <person name="Yang J."/>
            <person name="Bei W."/>
            <person name="Cai X."/>
            <person name="Chen L."/>
            <person name="Dong J."/>
            <person name="Zhou R."/>
            <person name="Jin M."/>
            <person name="Jin Q."/>
            <person name="Chen H."/>
        </authorList>
    </citation>
    <scope>NUCLEOTIDE SEQUENCE [LARGE SCALE GENOMIC DNA]</scope>
    <source>
        <strain evidence="1 2">SH0165</strain>
    </source>
</reference>
<accession>B8F5F1</accession>